<protein>
    <submittedName>
        <fullName evidence="1">Uncharacterized protein</fullName>
    </submittedName>
</protein>
<comment type="caution">
    <text evidence="1">The sequence shown here is derived from an EMBL/GenBank/DDBJ whole genome shotgun (WGS) entry which is preliminary data.</text>
</comment>
<gene>
    <name evidence="1" type="ORF">DPMN_079945</name>
</gene>
<reference evidence="1" key="2">
    <citation type="submission" date="2020-11" db="EMBL/GenBank/DDBJ databases">
        <authorList>
            <person name="McCartney M.A."/>
            <person name="Auch B."/>
            <person name="Kono T."/>
            <person name="Mallez S."/>
            <person name="Becker A."/>
            <person name="Gohl D.M."/>
            <person name="Silverstein K.A.T."/>
            <person name="Koren S."/>
            <person name="Bechman K.B."/>
            <person name="Herman A."/>
            <person name="Abrahante J.E."/>
            <person name="Garbe J."/>
        </authorList>
    </citation>
    <scope>NUCLEOTIDE SEQUENCE</scope>
    <source>
        <strain evidence="1">Duluth1</strain>
        <tissue evidence="1">Whole animal</tissue>
    </source>
</reference>
<dbReference type="AlphaFoldDB" id="A0A9D4BQJ6"/>
<reference evidence="1" key="1">
    <citation type="journal article" date="2019" name="bioRxiv">
        <title>The Genome of the Zebra Mussel, Dreissena polymorpha: A Resource for Invasive Species Research.</title>
        <authorList>
            <person name="McCartney M.A."/>
            <person name="Auch B."/>
            <person name="Kono T."/>
            <person name="Mallez S."/>
            <person name="Zhang Y."/>
            <person name="Obille A."/>
            <person name="Becker A."/>
            <person name="Abrahante J.E."/>
            <person name="Garbe J."/>
            <person name="Badalamenti J.P."/>
            <person name="Herman A."/>
            <person name="Mangelson H."/>
            <person name="Liachko I."/>
            <person name="Sullivan S."/>
            <person name="Sone E.D."/>
            <person name="Koren S."/>
            <person name="Silverstein K.A.T."/>
            <person name="Beckman K.B."/>
            <person name="Gohl D.M."/>
        </authorList>
    </citation>
    <scope>NUCLEOTIDE SEQUENCE</scope>
    <source>
        <strain evidence="1">Duluth1</strain>
        <tissue evidence="1">Whole animal</tissue>
    </source>
</reference>
<evidence type="ECO:0000313" key="1">
    <source>
        <dbReference type="EMBL" id="KAH3704884.1"/>
    </source>
</evidence>
<accession>A0A9D4BQJ6</accession>
<evidence type="ECO:0000313" key="2">
    <source>
        <dbReference type="Proteomes" id="UP000828390"/>
    </source>
</evidence>
<name>A0A9D4BQJ6_DREPO</name>
<sequence length="268" mass="31675">MFQTKFHEDAIKVTDFIGTTVLTKFHEDWPLKEAISALTRKTSPFSWKNDLTKFCEDWIINGTSRGHVSQRTRTIFKLVPDIIRTNDLTKFHENWQKNQNGQKCDFYRGNKEKCPVNVFQPTRTILLTRPRYHWDTCFANEDWTKNVTYIVNKVFNQLKPFMNSSEIGTNLLTKFHEDWTINMASTVLTRQMLTKDNKRQTKGYHEYIVLSHIRKTVLSPGSHVFQQTKTIFQFVPDINRTNVHTKLHKGKLPRPHVFQQARNIFKLS</sequence>
<keyword evidence="2" id="KW-1185">Reference proteome</keyword>
<organism evidence="1 2">
    <name type="scientific">Dreissena polymorpha</name>
    <name type="common">Zebra mussel</name>
    <name type="synonym">Mytilus polymorpha</name>
    <dbReference type="NCBI Taxonomy" id="45954"/>
    <lineage>
        <taxon>Eukaryota</taxon>
        <taxon>Metazoa</taxon>
        <taxon>Spiralia</taxon>
        <taxon>Lophotrochozoa</taxon>
        <taxon>Mollusca</taxon>
        <taxon>Bivalvia</taxon>
        <taxon>Autobranchia</taxon>
        <taxon>Heteroconchia</taxon>
        <taxon>Euheterodonta</taxon>
        <taxon>Imparidentia</taxon>
        <taxon>Neoheterodontei</taxon>
        <taxon>Myida</taxon>
        <taxon>Dreissenoidea</taxon>
        <taxon>Dreissenidae</taxon>
        <taxon>Dreissena</taxon>
    </lineage>
</organism>
<proteinExistence type="predicted"/>
<dbReference type="EMBL" id="JAIWYP010000015">
    <property type="protein sequence ID" value="KAH3704884.1"/>
    <property type="molecule type" value="Genomic_DNA"/>
</dbReference>
<dbReference type="Proteomes" id="UP000828390">
    <property type="component" value="Unassembled WGS sequence"/>
</dbReference>